<accession>A0A1V9Z6Q1</accession>
<name>A0A1V9Z6Q1_ACHHY</name>
<protein>
    <submittedName>
        <fullName evidence="1">Uncharacterized protein</fullName>
    </submittedName>
</protein>
<evidence type="ECO:0000313" key="1">
    <source>
        <dbReference type="EMBL" id="OQR93520.1"/>
    </source>
</evidence>
<proteinExistence type="predicted"/>
<dbReference type="EMBL" id="JNBR01000404">
    <property type="protein sequence ID" value="OQR93520.1"/>
    <property type="molecule type" value="Genomic_DNA"/>
</dbReference>
<dbReference type="Proteomes" id="UP000243579">
    <property type="component" value="Unassembled WGS sequence"/>
</dbReference>
<gene>
    <name evidence="1" type="ORF">ACHHYP_02462</name>
</gene>
<dbReference type="AlphaFoldDB" id="A0A1V9Z6Q1"/>
<reference evidence="1 2" key="1">
    <citation type="journal article" date="2014" name="Genome Biol. Evol.">
        <title>The secreted proteins of Achlya hypogyna and Thraustotheca clavata identify the ancestral oomycete secretome and reveal gene acquisitions by horizontal gene transfer.</title>
        <authorList>
            <person name="Misner I."/>
            <person name="Blouin N."/>
            <person name="Leonard G."/>
            <person name="Richards T.A."/>
            <person name="Lane C.E."/>
        </authorList>
    </citation>
    <scope>NUCLEOTIDE SEQUENCE [LARGE SCALE GENOMIC DNA]</scope>
    <source>
        <strain evidence="1 2">ATCC 48635</strain>
    </source>
</reference>
<sequence length="323" mass="37373">MEYNQDRHDRVQTALEQMNEISISKIHRDAAKVTAARPMRDSSFEERIDAILATTQKIAERLQQKYRDDDDVGQDDDGGDDFSIMDDDAHASATFKRQLSRFLNLPRSLSHREMEEVTHLVLHEVGNTPDHSILMHEIGTLIDEHVITPRDYDLENDRELKHRPSLAKRRQKDIPNLDIHPTTDIDMTQRMLFVSANRLKPTSMRGGFNDESFGRSPKSTFSLFAKPSERTLLPKISSCKSRKLSAEAESELADMKTRQSEIEWRETVKQDYIIWLRAKAEAEATEKKQRHHKDSHVAKRKHKPRWLVLYETARAHQAAALST</sequence>
<keyword evidence="2" id="KW-1185">Reference proteome</keyword>
<organism evidence="1 2">
    <name type="scientific">Achlya hypogyna</name>
    <name type="common">Oomycete</name>
    <name type="synonym">Protoachlya hypogyna</name>
    <dbReference type="NCBI Taxonomy" id="1202772"/>
    <lineage>
        <taxon>Eukaryota</taxon>
        <taxon>Sar</taxon>
        <taxon>Stramenopiles</taxon>
        <taxon>Oomycota</taxon>
        <taxon>Saprolegniomycetes</taxon>
        <taxon>Saprolegniales</taxon>
        <taxon>Achlyaceae</taxon>
        <taxon>Achlya</taxon>
    </lineage>
</organism>
<dbReference type="OrthoDB" id="77384at2759"/>
<comment type="caution">
    <text evidence="1">The sequence shown here is derived from an EMBL/GenBank/DDBJ whole genome shotgun (WGS) entry which is preliminary data.</text>
</comment>
<evidence type="ECO:0000313" key="2">
    <source>
        <dbReference type="Proteomes" id="UP000243579"/>
    </source>
</evidence>